<evidence type="ECO:0000313" key="2">
    <source>
        <dbReference type="Proteomes" id="UP001054821"/>
    </source>
</evidence>
<gene>
    <name evidence="1" type="ORF">L3X38_016503</name>
</gene>
<protein>
    <submittedName>
        <fullName evidence="1">Uncharacterized protein</fullName>
    </submittedName>
</protein>
<comment type="caution">
    <text evidence="1">The sequence shown here is derived from an EMBL/GenBank/DDBJ whole genome shotgun (WGS) entry which is preliminary data.</text>
</comment>
<dbReference type="Proteomes" id="UP001054821">
    <property type="component" value="Chromosome 3"/>
</dbReference>
<accession>A0AAD4W735</accession>
<organism evidence="1 2">
    <name type="scientific">Prunus dulcis</name>
    <name type="common">Almond</name>
    <name type="synonym">Amygdalus dulcis</name>
    <dbReference type="NCBI Taxonomy" id="3755"/>
    <lineage>
        <taxon>Eukaryota</taxon>
        <taxon>Viridiplantae</taxon>
        <taxon>Streptophyta</taxon>
        <taxon>Embryophyta</taxon>
        <taxon>Tracheophyta</taxon>
        <taxon>Spermatophyta</taxon>
        <taxon>Magnoliopsida</taxon>
        <taxon>eudicotyledons</taxon>
        <taxon>Gunneridae</taxon>
        <taxon>Pentapetalae</taxon>
        <taxon>rosids</taxon>
        <taxon>fabids</taxon>
        <taxon>Rosales</taxon>
        <taxon>Rosaceae</taxon>
        <taxon>Amygdaloideae</taxon>
        <taxon>Amygdaleae</taxon>
        <taxon>Prunus</taxon>
    </lineage>
</organism>
<dbReference type="EMBL" id="JAJFAZ020000003">
    <property type="protein sequence ID" value="KAI5337234.1"/>
    <property type="molecule type" value="Genomic_DNA"/>
</dbReference>
<keyword evidence="2" id="KW-1185">Reference proteome</keyword>
<dbReference type="AlphaFoldDB" id="A0AAD4W735"/>
<sequence length="87" mass="9077">MKPSQDAPFSTSVVVATQSHPFPVETLSSLGALTSAPSTALCLCAHSAIHRCSALLSSAQLHQNFLTGSLSTGFAVRIAYQCSQKVN</sequence>
<reference evidence="1 2" key="1">
    <citation type="journal article" date="2022" name="G3 (Bethesda)">
        <title>Whole-genome sequence and methylome profiling of the almond [Prunus dulcis (Mill.) D.A. Webb] cultivar 'Nonpareil'.</title>
        <authorList>
            <person name="D'Amico-Willman K.M."/>
            <person name="Ouma W.Z."/>
            <person name="Meulia T."/>
            <person name="Sideli G.M."/>
            <person name="Gradziel T.M."/>
            <person name="Fresnedo-Ramirez J."/>
        </authorList>
    </citation>
    <scope>NUCLEOTIDE SEQUENCE [LARGE SCALE GENOMIC DNA]</scope>
    <source>
        <strain evidence="1">Clone GOH B32 T37-40</strain>
    </source>
</reference>
<evidence type="ECO:0000313" key="1">
    <source>
        <dbReference type="EMBL" id="KAI5337234.1"/>
    </source>
</evidence>
<name>A0AAD4W735_PRUDU</name>
<proteinExistence type="predicted"/>